<keyword evidence="2" id="KW-0547">Nucleotide-binding</keyword>
<dbReference type="SUPFAM" id="SSF52540">
    <property type="entry name" value="P-loop containing nucleoside triphosphate hydrolases"/>
    <property type="match status" value="1"/>
</dbReference>
<dbReference type="PROSITE" id="PS00211">
    <property type="entry name" value="ABC_TRANSPORTER_1"/>
    <property type="match status" value="1"/>
</dbReference>
<dbReference type="CDD" id="cd03255">
    <property type="entry name" value="ABC_MJ0796_LolCDE_FtsE"/>
    <property type="match status" value="1"/>
</dbReference>
<dbReference type="InterPro" id="IPR017911">
    <property type="entry name" value="MacB-like_ATP-bd"/>
</dbReference>
<evidence type="ECO:0000313" key="5">
    <source>
        <dbReference type="EMBL" id="MBO1321272.1"/>
    </source>
</evidence>
<dbReference type="GO" id="GO:0022857">
    <property type="term" value="F:transmembrane transporter activity"/>
    <property type="evidence" value="ECO:0007669"/>
    <property type="project" value="TreeGrafter"/>
</dbReference>
<keyword evidence="3 5" id="KW-0067">ATP-binding</keyword>
<sequence>MEQTPLIQMQGLRFAYGPVSVLADLGLTLGHGERIAIMGRSGAGKSTLLHILALLQSFNEGRFLFDGEAVDTLERGRKEEVRARHIGMVFQAHYLIPYLTVEENVVLACELAGVPADPNQVTHLLACVGLTERGKHRPTQLSGGEQQRAGLVRALAKQPLLLLADEPTGNLDVETGGRVLDLMLDPAIYAGAVIAVTHQPEVANRFDRVLALRDGRLQYQTWEQPR</sequence>
<feature type="domain" description="ABC transporter" evidence="4">
    <location>
        <begin position="7"/>
        <end position="226"/>
    </location>
</feature>
<evidence type="ECO:0000256" key="3">
    <source>
        <dbReference type="ARBA" id="ARBA00022840"/>
    </source>
</evidence>
<dbReference type="AlphaFoldDB" id="A0A8J7U528"/>
<dbReference type="InterPro" id="IPR003593">
    <property type="entry name" value="AAA+_ATPase"/>
</dbReference>
<dbReference type="GO" id="GO:0016887">
    <property type="term" value="F:ATP hydrolysis activity"/>
    <property type="evidence" value="ECO:0007669"/>
    <property type="project" value="InterPro"/>
</dbReference>
<evidence type="ECO:0000256" key="2">
    <source>
        <dbReference type="ARBA" id="ARBA00022741"/>
    </source>
</evidence>
<dbReference type="InterPro" id="IPR027417">
    <property type="entry name" value="P-loop_NTPase"/>
</dbReference>
<dbReference type="EMBL" id="JAFREP010000023">
    <property type="protein sequence ID" value="MBO1321272.1"/>
    <property type="molecule type" value="Genomic_DNA"/>
</dbReference>
<reference evidence="5" key="1">
    <citation type="submission" date="2021-03" db="EMBL/GenBank/DDBJ databases">
        <authorList>
            <person name="Wang G."/>
        </authorList>
    </citation>
    <scope>NUCLEOTIDE SEQUENCE</scope>
    <source>
        <strain evidence="5">KCTC 12899</strain>
    </source>
</reference>
<dbReference type="Pfam" id="PF00005">
    <property type="entry name" value="ABC_tran"/>
    <property type="match status" value="1"/>
</dbReference>
<keyword evidence="6" id="KW-1185">Reference proteome</keyword>
<dbReference type="PANTHER" id="PTHR24220:SF86">
    <property type="entry name" value="ABC TRANSPORTER ABCH.1"/>
    <property type="match status" value="1"/>
</dbReference>
<evidence type="ECO:0000256" key="1">
    <source>
        <dbReference type="ARBA" id="ARBA00022448"/>
    </source>
</evidence>
<dbReference type="InterPro" id="IPR017871">
    <property type="entry name" value="ABC_transporter-like_CS"/>
</dbReference>
<name>A0A8J7U528_9BACT</name>
<dbReference type="PROSITE" id="PS50893">
    <property type="entry name" value="ABC_TRANSPORTER_2"/>
    <property type="match status" value="1"/>
</dbReference>
<comment type="caution">
    <text evidence="5">The sequence shown here is derived from an EMBL/GenBank/DDBJ whole genome shotgun (WGS) entry which is preliminary data.</text>
</comment>
<gene>
    <name evidence="5" type="ORF">J3U88_22520</name>
</gene>
<dbReference type="RefSeq" id="WP_207861247.1">
    <property type="nucleotide sequence ID" value="NZ_JAFREP010000023.1"/>
</dbReference>
<dbReference type="GO" id="GO:0005524">
    <property type="term" value="F:ATP binding"/>
    <property type="evidence" value="ECO:0007669"/>
    <property type="project" value="UniProtKB-KW"/>
</dbReference>
<dbReference type="PANTHER" id="PTHR24220">
    <property type="entry name" value="IMPORT ATP-BINDING PROTEIN"/>
    <property type="match status" value="1"/>
</dbReference>
<accession>A0A8J7U528</accession>
<dbReference type="InterPro" id="IPR003439">
    <property type="entry name" value="ABC_transporter-like_ATP-bd"/>
</dbReference>
<proteinExistence type="predicted"/>
<evidence type="ECO:0000259" key="4">
    <source>
        <dbReference type="PROSITE" id="PS50893"/>
    </source>
</evidence>
<protein>
    <submittedName>
        <fullName evidence="5">ABC transporter ATP-binding protein</fullName>
    </submittedName>
</protein>
<dbReference type="GO" id="GO:0005886">
    <property type="term" value="C:plasma membrane"/>
    <property type="evidence" value="ECO:0007669"/>
    <property type="project" value="TreeGrafter"/>
</dbReference>
<dbReference type="Gene3D" id="3.40.50.300">
    <property type="entry name" value="P-loop containing nucleotide triphosphate hydrolases"/>
    <property type="match status" value="1"/>
</dbReference>
<organism evidence="5 6">
    <name type="scientific">Acanthopleuribacter pedis</name>
    <dbReference type="NCBI Taxonomy" id="442870"/>
    <lineage>
        <taxon>Bacteria</taxon>
        <taxon>Pseudomonadati</taxon>
        <taxon>Acidobacteriota</taxon>
        <taxon>Holophagae</taxon>
        <taxon>Acanthopleuribacterales</taxon>
        <taxon>Acanthopleuribacteraceae</taxon>
        <taxon>Acanthopleuribacter</taxon>
    </lineage>
</organism>
<dbReference type="InterPro" id="IPR015854">
    <property type="entry name" value="ABC_transpr_LolD-like"/>
</dbReference>
<dbReference type="SMART" id="SM00382">
    <property type="entry name" value="AAA"/>
    <property type="match status" value="1"/>
</dbReference>
<evidence type="ECO:0000313" key="6">
    <source>
        <dbReference type="Proteomes" id="UP000664417"/>
    </source>
</evidence>
<dbReference type="Proteomes" id="UP000664417">
    <property type="component" value="Unassembled WGS sequence"/>
</dbReference>
<keyword evidence="1" id="KW-0813">Transport</keyword>